<keyword evidence="2" id="KW-1185">Reference proteome</keyword>
<reference evidence="1" key="1">
    <citation type="submission" date="2021-03" db="EMBL/GenBank/DDBJ databases">
        <title>Comparative genomics and phylogenomic investigation of the class Geoglossomycetes provide insights into ecological specialization and systematics.</title>
        <authorList>
            <person name="Melie T."/>
            <person name="Pirro S."/>
            <person name="Miller A.N."/>
            <person name="Quandt A."/>
        </authorList>
    </citation>
    <scope>NUCLEOTIDE SEQUENCE</scope>
    <source>
        <strain evidence="1">CAQ_001_2017</strain>
    </source>
</reference>
<name>A0A9P8LB62_9PEZI</name>
<sequence length="54" mass="5716">MIEVIMEAAVNAMFREGYAVSSGCPFAPFACGVAGGMCALCNRHNVVLQHEIAK</sequence>
<dbReference type="AlphaFoldDB" id="A0A9P8LB62"/>
<evidence type="ECO:0000313" key="1">
    <source>
        <dbReference type="EMBL" id="KAH0558999.1"/>
    </source>
</evidence>
<organism evidence="1 2">
    <name type="scientific">Trichoglossum hirsutum</name>
    <dbReference type="NCBI Taxonomy" id="265104"/>
    <lineage>
        <taxon>Eukaryota</taxon>
        <taxon>Fungi</taxon>
        <taxon>Dikarya</taxon>
        <taxon>Ascomycota</taxon>
        <taxon>Pezizomycotina</taxon>
        <taxon>Geoglossomycetes</taxon>
        <taxon>Geoglossales</taxon>
        <taxon>Geoglossaceae</taxon>
        <taxon>Trichoglossum</taxon>
    </lineage>
</organism>
<proteinExistence type="predicted"/>
<gene>
    <name evidence="1" type="ORF">GP486_004389</name>
</gene>
<accession>A0A9P8LB62</accession>
<dbReference type="Proteomes" id="UP000750711">
    <property type="component" value="Unassembled WGS sequence"/>
</dbReference>
<protein>
    <submittedName>
        <fullName evidence="1">Uncharacterized protein</fullName>
    </submittedName>
</protein>
<evidence type="ECO:0000313" key="2">
    <source>
        <dbReference type="Proteomes" id="UP000750711"/>
    </source>
</evidence>
<dbReference type="EMBL" id="JAGHQM010000684">
    <property type="protein sequence ID" value="KAH0558999.1"/>
    <property type="molecule type" value="Genomic_DNA"/>
</dbReference>
<comment type="caution">
    <text evidence="1">The sequence shown here is derived from an EMBL/GenBank/DDBJ whole genome shotgun (WGS) entry which is preliminary data.</text>
</comment>